<dbReference type="Pfam" id="PF00929">
    <property type="entry name" value="RNase_T"/>
    <property type="match status" value="1"/>
</dbReference>
<dbReference type="SMART" id="SM00479">
    <property type="entry name" value="EXOIII"/>
    <property type="match status" value="1"/>
</dbReference>
<dbReference type="PANTHER" id="PTHR30231:SF4">
    <property type="entry name" value="PROTEIN NEN2"/>
    <property type="match status" value="1"/>
</dbReference>
<dbReference type="PANTHER" id="PTHR30231">
    <property type="entry name" value="DNA POLYMERASE III SUBUNIT EPSILON"/>
    <property type="match status" value="1"/>
</dbReference>
<dbReference type="CDD" id="cd06127">
    <property type="entry name" value="DEDDh"/>
    <property type="match status" value="1"/>
</dbReference>
<evidence type="ECO:0000313" key="5">
    <source>
        <dbReference type="EMBL" id="MEE2061702.1"/>
    </source>
</evidence>
<keyword evidence="1" id="KW-0540">Nuclease</keyword>
<dbReference type="SUPFAM" id="SSF53098">
    <property type="entry name" value="Ribonuclease H-like"/>
    <property type="match status" value="1"/>
</dbReference>
<organism evidence="5 6">
    <name type="scientific">Rhodococcus artemisiae</name>
    <dbReference type="NCBI Taxonomy" id="714159"/>
    <lineage>
        <taxon>Bacteria</taxon>
        <taxon>Bacillati</taxon>
        <taxon>Actinomycetota</taxon>
        <taxon>Actinomycetes</taxon>
        <taxon>Mycobacteriales</taxon>
        <taxon>Nocardiaceae</taxon>
        <taxon>Rhodococcus</taxon>
    </lineage>
</organism>
<accession>A0ABU7LKD3</accession>
<keyword evidence="6" id="KW-1185">Reference proteome</keyword>
<dbReference type="EMBL" id="JAUTXY010000021">
    <property type="protein sequence ID" value="MEE2061702.1"/>
    <property type="molecule type" value="Genomic_DNA"/>
</dbReference>
<dbReference type="InterPro" id="IPR013520">
    <property type="entry name" value="Ribonucl_H"/>
</dbReference>
<name>A0ABU7LKD3_9NOCA</name>
<proteinExistence type="predicted"/>
<evidence type="ECO:0000313" key="6">
    <source>
        <dbReference type="Proteomes" id="UP001336020"/>
    </source>
</evidence>
<evidence type="ECO:0000256" key="2">
    <source>
        <dbReference type="ARBA" id="ARBA00022801"/>
    </source>
</evidence>
<reference evidence="5 6" key="1">
    <citation type="submission" date="2023-07" db="EMBL/GenBank/DDBJ databases">
        <authorList>
            <person name="Girao M."/>
            <person name="Carvalho M.F."/>
        </authorList>
    </citation>
    <scope>NUCLEOTIDE SEQUENCE [LARGE SCALE GENOMIC DNA]</scope>
    <source>
        <strain evidence="5 6">YIM65754</strain>
    </source>
</reference>
<sequence length="195" mass="20811">MVELDVRRWAQQILTPGAAAILDVETSGLDGSILEIAVLDAATGEVLLDTLVFPGPHITIEPEAQAVHGITAGDLIGAPGWPEVLPLLVEVIGGRVVLAYNAPFDRARTLHDCARTATDPGPLADEDRWQCVMQRRCAALDTDIRIPLGGGHRARGDVEATRALLHLLADGRPDHAGQAALALRQERQQPGVPTR</sequence>
<comment type="caution">
    <text evidence="5">The sequence shown here is derived from an EMBL/GenBank/DDBJ whole genome shotgun (WGS) entry which is preliminary data.</text>
</comment>
<evidence type="ECO:0000256" key="1">
    <source>
        <dbReference type="ARBA" id="ARBA00022722"/>
    </source>
</evidence>
<dbReference type="Proteomes" id="UP001336020">
    <property type="component" value="Unassembled WGS sequence"/>
</dbReference>
<dbReference type="RefSeq" id="WP_330136850.1">
    <property type="nucleotide sequence ID" value="NZ_JAUTXY010000021.1"/>
</dbReference>
<keyword evidence="2" id="KW-0378">Hydrolase</keyword>
<dbReference type="InterPro" id="IPR012337">
    <property type="entry name" value="RNaseH-like_sf"/>
</dbReference>
<gene>
    <name evidence="5" type="ORF">Q7514_29685</name>
</gene>
<dbReference type="Gene3D" id="3.30.420.10">
    <property type="entry name" value="Ribonuclease H-like superfamily/Ribonuclease H"/>
    <property type="match status" value="1"/>
</dbReference>
<dbReference type="GO" id="GO:0004527">
    <property type="term" value="F:exonuclease activity"/>
    <property type="evidence" value="ECO:0007669"/>
    <property type="project" value="UniProtKB-KW"/>
</dbReference>
<dbReference type="InterPro" id="IPR036397">
    <property type="entry name" value="RNaseH_sf"/>
</dbReference>
<protein>
    <submittedName>
        <fullName evidence="5">3'-5' exonuclease</fullName>
    </submittedName>
</protein>
<evidence type="ECO:0000256" key="3">
    <source>
        <dbReference type="ARBA" id="ARBA00022839"/>
    </source>
</evidence>
<keyword evidence="3 5" id="KW-0269">Exonuclease</keyword>
<feature type="domain" description="Exonuclease" evidence="4">
    <location>
        <begin position="18"/>
        <end position="174"/>
    </location>
</feature>
<evidence type="ECO:0000259" key="4">
    <source>
        <dbReference type="SMART" id="SM00479"/>
    </source>
</evidence>